<comment type="caution">
    <text evidence="1">The sequence shown here is derived from an EMBL/GenBank/DDBJ whole genome shotgun (WGS) entry which is preliminary data.</text>
</comment>
<accession>A0A5S5DNF5</accession>
<proteinExistence type="predicted"/>
<protein>
    <submittedName>
        <fullName evidence="1">Uncharacterized protein</fullName>
    </submittedName>
</protein>
<evidence type="ECO:0000313" key="1">
    <source>
        <dbReference type="EMBL" id="TYP96342.1"/>
    </source>
</evidence>
<dbReference type="OrthoDB" id="628167at2"/>
<dbReference type="AlphaFoldDB" id="A0A5S5DNF5"/>
<keyword evidence="2" id="KW-1185">Reference proteome</keyword>
<dbReference type="EMBL" id="VNHX01000006">
    <property type="protein sequence ID" value="TYP96342.1"/>
    <property type="molecule type" value="Genomic_DNA"/>
</dbReference>
<sequence>MNYLTSKMKITIVGALIAALLFVQCNKMDDLNVRLEERYTTEFVEAAQTGAQFRCAQCTESNTKITGNRAQLLAQNFAPLLKFDRAAPDYPTSVETVWANSDPASIVCDGQLVMVNRNSPSSLSFPTYYEVQQHPSRPNRVFIDYWWTYNIQSNCFSNLGGHDYDWEHVIVQVDTEANKVISVTYFQHGGWYTIDWRNRNVNDIITVFVGKLAHGSYHNSRSWTLPGYECSYWGDYRNPAGPQDETTTAGNLVHMDCNNPHFSFNGNWGTVGKGPLYRNRDYWNFNACSGTDGLFGQDGCSACNFGSSIKLGAIN</sequence>
<organism evidence="1 2">
    <name type="scientific">Sphingobacterium allocomposti</name>
    <dbReference type="NCBI Taxonomy" id="415956"/>
    <lineage>
        <taxon>Bacteria</taxon>
        <taxon>Pseudomonadati</taxon>
        <taxon>Bacteroidota</taxon>
        <taxon>Sphingobacteriia</taxon>
        <taxon>Sphingobacteriales</taxon>
        <taxon>Sphingobacteriaceae</taxon>
        <taxon>Sphingobacterium</taxon>
    </lineage>
</organism>
<reference evidence="1 2" key="1">
    <citation type="submission" date="2019-07" db="EMBL/GenBank/DDBJ databases">
        <title>Genomic Encyclopedia of Archaeal and Bacterial Type Strains, Phase II (KMG-II): from individual species to whole genera.</title>
        <authorList>
            <person name="Goeker M."/>
        </authorList>
    </citation>
    <scope>NUCLEOTIDE SEQUENCE [LARGE SCALE GENOMIC DNA]</scope>
    <source>
        <strain evidence="1 2">DSM 18850</strain>
    </source>
</reference>
<evidence type="ECO:0000313" key="2">
    <source>
        <dbReference type="Proteomes" id="UP000325105"/>
    </source>
</evidence>
<dbReference type="Proteomes" id="UP000325105">
    <property type="component" value="Unassembled WGS sequence"/>
</dbReference>
<name>A0A5S5DNF5_9SPHI</name>
<gene>
    <name evidence="1" type="ORF">BC792_10650</name>
</gene>
<dbReference type="RefSeq" id="WP_148908137.1">
    <property type="nucleotide sequence ID" value="NZ_VNHX01000006.1"/>
</dbReference>